<protein>
    <submittedName>
        <fullName evidence="2">DUF302 domain-containing protein</fullName>
    </submittedName>
</protein>
<name>A0A0M3IW34_ASCLU</name>
<reference evidence="2" key="1">
    <citation type="submission" date="2017-02" db="UniProtKB">
        <authorList>
            <consortium name="WormBaseParasite"/>
        </authorList>
    </citation>
    <scope>IDENTIFICATION</scope>
</reference>
<evidence type="ECO:0000313" key="1">
    <source>
        <dbReference type="Proteomes" id="UP000036681"/>
    </source>
</evidence>
<organism evidence="1 2">
    <name type="scientific">Ascaris lumbricoides</name>
    <name type="common">Giant roundworm</name>
    <dbReference type="NCBI Taxonomy" id="6252"/>
    <lineage>
        <taxon>Eukaryota</taxon>
        <taxon>Metazoa</taxon>
        <taxon>Ecdysozoa</taxon>
        <taxon>Nematoda</taxon>
        <taxon>Chromadorea</taxon>
        <taxon>Rhabditida</taxon>
        <taxon>Spirurina</taxon>
        <taxon>Ascaridomorpha</taxon>
        <taxon>Ascaridoidea</taxon>
        <taxon>Ascarididae</taxon>
        <taxon>Ascaris</taxon>
    </lineage>
</organism>
<sequence length="212" mass="23805">MTGELFVLYNNCLKVLQVLRRLVAHTVPFFVKRPFVITSGRASTVFFVGFIVRGIASNFLFRQCDDMRAARLIVLLIVASGALSQEDCLSKCAQKYSTDTVEVSISDKDPTFGVVRNEMDGMFCRRVSDVRVGAFVFGDMHPMMMGPSLIVENDDSDIFAAMHRQMRNDMERFRQIAHRFLNMGRESAGNKDSDLVMISRPVEHVASAFSGS</sequence>
<accession>A0A0M3IW34</accession>
<proteinExistence type="predicted"/>
<dbReference type="Proteomes" id="UP000036681">
    <property type="component" value="Unplaced"/>
</dbReference>
<keyword evidence="1" id="KW-1185">Reference proteome</keyword>
<dbReference type="AlphaFoldDB" id="A0A0M3IW34"/>
<dbReference type="WBParaSite" id="ALUE_0002296201-mRNA-1">
    <property type="protein sequence ID" value="ALUE_0002296201-mRNA-1"/>
    <property type="gene ID" value="ALUE_0002296201"/>
</dbReference>
<evidence type="ECO:0000313" key="2">
    <source>
        <dbReference type="WBParaSite" id="ALUE_0002296201-mRNA-1"/>
    </source>
</evidence>